<evidence type="ECO:0000313" key="1">
    <source>
        <dbReference type="EMBL" id="SVC77108.1"/>
    </source>
</evidence>
<accession>A0A382PWU5</accession>
<protein>
    <submittedName>
        <fullName evidence="1">Uncharacterized protein</fullName>
    </submittedName>
</protein>
<reference evidence="1" key="1">
    <citation type="submission" date="2018-05" db="EMBL/GenBank/DDBJ databases">
        <authorList>
            <person name="Lanie J.A."/>
            <person name="Ng W.-L."/>
            <person name="Kazmierczak K.M."/>
            <person name="Andrzejewski T.M."/>
            <person name="Davidsen T.M."/>
            <person name="Wayne K.J."/>
            <person name="Tettelin H."/>
            <person name="Glass J.I."/>
            <person name="Rusch D."/>
            <person name="Podicherti R."/>
            <person name="Tsui H.-C.T."/>
            <person name="Winkler M.E."/>
        </authorList>
    </citation>
    <scope>NUCLEOTIDE SEQUENCE</scope>
</reference>
<gene>
    <name evidence="1" type="ORF">METZ01_LOCUS329962</name>
</gene>
<sequence>MGIANVGVFPQPKVFQIDRRGNIIEGYRINQAQPQLDAFLCNC</sequence>
<organism evidence="1">
    <name type="scientific">marine metagenome</name>
    <dbReference type="NCBI Taxonomy" id="408172"/>
    <lineage>
        <taxon>unclassified sequences</taxon>
        <taxon>metagenomes</taxon>
        <taxon>ecological metagenomes</taxon>
    </lineage>
</organism>
<proteinExistence type="predicted"/>
<dbReference type="AlphaFoldDB" id="A0A382PWU5"/>
<name>A0A382PWU5_9ZZZZ</name>
<dbReference type="EMBL" id="UINC01109938">
    <property type="protein sequence ID" value="SVC77108.1"/>
    <property type="molecule type" value="Genomic_DNA"/>
</dbReference>